<accession>A0A1V0B8H2</accession>
<dbReference type="KEGG" id="ppha:BVH74_16425"/>
<sequence>MDKLWAMQVFTRVVECGSFSRAAESLDIANATVTASVRNLETYLGVTLLSRNTRTLRLTDPGERFFRHCVELLRQVEEAEAEVMEQTGNIQGQLRIESPAAFGKDVIAPLLADFCRQHPDLQVALRLTDHPEGLIESGTDVAIRIDSVNDADLVARPLYQAHYVACATPSFLELAGTPQHPRELRAARCLGLFRKASFSPAVWSFSLDGEHHELLPEGPLHFNSTDALINAALADQGYIYVLDVFVNRLISEGKLVELLPQWSTYGRTFFSVTPKSRFVAPRTRAFIDYMMSSLDAQRRVPVGVRIGLQHGRQ</sequence>
<dbReference type="Pfam" id="PF03466">
    <property type="entry name" value="LysR_substrate"/>
    <property type="match status" value="1"/>
</dbReference>
<evidence type="ECO:0000256" key="1">
    <source>
        <dbReference type="ARBA" id="ARBA00009437"/>
    </source>
</evidence>
<evidence type="ECO:0000259" key="5">
    <source>
        <dbReference type="PROSITE" id="PS50931"/>
    </source>
</evidence>
<keyword evidence="4" id="KW-0804">Transcription</keyword>
<keyword evidence="2" id="KW-0805">Transcription regulation</keyword>
<keyword evidence="3" id="KW-0238">DNA-binding</keyword>
<dbReference type="Gene3D" id="3.40.190.290">
    <property type="match status" value="1"/>
</dbReference>
<name>A0A1V0B8H2_9GAMM</name>
<dbReference type="InterPro" id="IPR036390">
    <property type="entry name" value="WH_DNA-bd_sf"/>
</dbReference>
<dbReference type="FunFam" id="1.10.10.10:FF:000001">
    <property type="entry name" value="LysR family transcriptional regulator"/>
    <property type="match status" value="1"/>
</dbReference>
<reference evidence="6 7" key="1">
    <citation type="submission" date="2017-03" db="EMBL/GenBank/DDBJ databases">
        <title>Complete genome sequence of the novel DNRA strain Pseudomonas sp. S-6-2 isolated from Chinese polluted river sediment. Journal of Biotechnology.</title>
        <authorList>
            <person name="Li J."/>
            <person name="Xiang F."/>
            <person name="Wang L."/>
            <person name="Xi L."/>
            <person name="Liu J."/>
        </authorList>
    </citation>
    <scope>NUCLEOTIDE SEQUENCE [LARGE SCALE GENOMIC DNA]</scope>
    <source>
        <strain evidence="6 7">S-6-2</strain>
    </source>
</reference>
<dbReference type="GO" id="GO:0006351">
    <property type="term" value="P:DNA-templated transcription"/>
    <property type="evidence" value="ECO:0007669"/>
    <property type="project" value="TreeGrafter"/>
</dbReference>
<feature type="domain" description="HTH lysR-type" evidence="5">
    <location>
        <begin position="1"/>
        <end position="59"/>
    </location>
</feature>
<evidence type="ECO:0000256" key="2">
    <source>
        <dbReference type="ARBA" id="ARBA00023015"/>
    </source>
</evidence>
<comment type="similarity">
    <text evidence="1">Belongs to the LysR transcriptional regulatory family.</text>
</comment>
<dbReference type="PANTHER" id="PTHR30537:SF5">
    <property type="entry name" value="HTH-TYPE TRANSCRIPTIONAL ACTIVATOR TTDR-RELATED"/>
    <property type="match status" value="1"/>
</dbReference>
<dbReference type="Pfam" id="PF00126">
    <property type="entry name" value="HTH_1"/>
    <property type="match status" value="1"/>
</dbReference>
<dbReference type="EMBL" id="CP020100">
    <property type="protein sequence ID" value="AQZ96239.1"/>
    <property type="molecule type" value="Genomic_DNA"/>
</dbReference>
<evidence type="ECO:0000313" key="7">
    <source>
        <dbReference type="Proteomes" id="UP000243488"/>
    </source>
</evidence>
<dbReference type="SUPFAM" id="SSF46785">
    <property type="entry name" value="Winged helix' DNA-binding domain"/>
    <property type="match status" value="1"/>
</dbReference>
<evidence type="ECO:0000256" key="3">
    <source>
        <dbReference type="ARBA" id="ARBA00023125"/>
    </source>
</evidence>
<dbReference type="PANTHER" id="PTHR30537">
    <property type="entry name" value="HTH-TYPE TRANSCRIPTIONAL REGULATOR"/>
    <property type="match status" value="1"/>
</dbReference>
<dbReference type="AlphaFoldDB" id="A0A1V0B8H2"/>
<dbReference type="InterPro" id="IPR058163">
    <property type="entry name" value="LysR-type_TF_proteobact-type"/>
</dbReference>
<dbReference type="CDD" id="cd08422">
    <property type="entry name" value="PBP2_CrgA_like"/>
    <property type="match status" value="1"/>
</dbReference>
<dbReference type="InterPro" id="IPR000847">
    <property type="entry name" value="LysR_HTH_N"/>
</dbReference>
<proteinExistence type="inferred from homology"/>
<dbReference type="GO" id="GO:0043565">
    <property type="term" value="F:sequence-specific DNA binding"/>
    <property type="evidence" value="ECO:0007669"/>
    <property type="project" value="TreeGrafter"/>
</dbReference>
<dbReference type="InterPro" id="IPR005119">
    <property type="entry name" value="LysR_subst-bd"/>
</dbReference>
<dbReference type="STRING" id="1931241.BVH74_16425"/>
<dbReference type="PRINTS" id="PR00039">
    <property type="entry name" value="HTHLYSR"/>
</dbReference>
<dbReference type="RefSeq" id="WP_080051147.1">
    <property type="nucleotide sequence ID" value="NZ_CP020100.1"/>
</dbReference>
<dbReference type="SUPFAM" id="SSF53850">
    <property type="entry name" value="Periplasmic binding protein-like II"/>
    <property type="match status" value="1"/>
</dbReference>
<protein>
    <submittedName>
        <fullName evidence="6">Transcriptional regulator</fullName>
    </submittedName>
</protein>
<evidence type="ECO:0000313" key="6">
    <source>
        <dbReference type="EMBL" id="AQZ96239.1"/>
    </source>
</evidence>
<dbReference type="GO" id="GO:0003700">
    <property type="term" value="F:DNA-binding transcription factor activity"/>
    <property type="evidence" value="ECO:0007669"/>
    <property type="project" value="InterPro"/>
</dbReference>
<keyword evidence="7" id="KW-1185">Reference proteome</keyword>
<dbReference type="Proteomes" id="UP000243488">
    <property type="component" value="Chromosome"/>
</dbReference>
<gene>
    <name evidence="6" type="ORF">BVH74_16425</name>
</gene>
<evidence type="ECO:0000256" key="4">
    <source>
        <dbReference type="ARBA" id="ARBA00023163"/>
    </source>
</evidence>
<dbReference type="PROSITE" id="PS50931">
    <property type="entry name" value="HTH_LYSR"/>
    <property type="match status" value="1"/>
</dbReference>
<dbReference type="Gene3D" id="1.10.10.10">
    <property type="entry name" value="Winged helix-like DNA-binding domain superfamily/Winged helix DNA-binding domain"/>
    <property type="match status" value="1"/>
</dbReference>
<dbReference type="InterPro" id="IPR036388">
    <property type="entry name" value="WH-like_DNA-bd_sf"/>
</dbReference>
<organism evidence="6 7">
    <name type="scientific">Halopseudomonas phragmitis</name>
    <dbReference type="NCBI Taxonomy" id="1931241"/>
    <lineage>
        <taxon>Bacteria</taxon>
        <taxon>Pseudomonadati</taxon>
        <taxon>Pseudomonadota</taxon>
        <taxon>Gammaproteobacteria</taxon>
        <taxon>Pseudomonadales</taxon>
        <taxon>Pseudomonadaceae</taxon>
        <taxon>Halopseudomonas</taxon>
    </lineage>
</organism>